<dbReference type="PANTHER" id="PTHR21646:SF35">
    <property type="match status" value="1"/>
</dbReference>
<protein>
    <recommendedName>
        <fullName evidence="2">ubiquitinyl hydrolase 1</fullName>
        <ecNumber evidence="2">3.4.19.12</ecNumber>
    </recommendedName>
</protein>
<evidence type="ECO:0000259" key="8">
    <source>
        <dbReference type="PROSITE" id="PS50235"/>
    </source>
</evidence>
<dbReference type="PROSITE" id="PS50089">
    <property type="entry name" value="ZF_RING_2"/>
    <property type="match status" value="1"/>
</dbReference>
<keyword evidence="3 5" id="KW-0863">Zinc-finger</keyword>
<organism evidence="9">
    <name type="scientific">Amblyomma aureolatum</name>
    <dbReference type="NCBI Taxonomy" id="187763"/>
    <lineage>
        <taxon>Eukaryota</taxon>
        <taxon>Metazoa</taxon>
        <taxon>Ecdysozoa</taxon>
        <taxon>Arthropoda</taxon>
        <taxon>Chelicerata</taxon>
        <taxon>Arachnida</taxon>
        <taxon>Acari</taxon>
        <taxon>Parasitiformes</taxon>
        <taxon>Ixodida</taxon>
        <taxon>Ixodoidea</taxon>
        <taxon>Ixodidae</taxon>
        <taxon>Amblyomminae</taxon>
        <taxon>Amblyomma</taxon>
    </lineage>
</organism>
<dbReference type="GO" id="GO:0004843">
    <property type="term" value="F:cysteine-type deubiquitinase activity"/>
    <property type="evidence" value="ECO:0007669"/>
    <property type="project" value="UniProtKB-EC"/>
</dbReference>
<sequence length="909" mass="99099">MDLSVPSTSSSGATSCSSSLACKAPPTAATASLAALTECVQLRPLFCSSLSPEAEERGGELPEEEEVGGGSGVVPPDGMGLPEEEVWPATAQDGPFSLFSSLQDPPPLLLLAHDAASQGGGGPEEEDEDSPLLVRGVCGLRNLGNTCFMNAGLQCLLSHGNLVAHLLREEEGRRPLLTQQLAQLLRQAWSGRHTCLRPAPFREALVRACPQFGDCRQHDCQEFLTLLLDTLHEQTNQASRHSDSSSPQGSSSDSVSAICGGGQEPSTSTGGSSSGVVGQLAEEVQPCRQSKYSEAEESAVVGEEQVQPRSPAAPSTAKRRRLRTHSTEVSTRQPAAKRLRPDLEMKSNAAQLAWDQYVAHNRSVVVDIFQGQFRSTVVCSECGHVSVTYEPFMYLPVPLPHALERHIEVTYVPLCVASGVRRCLVRLPKQETVGRLVDALLAQLEKGEPSPHGIALAEMSNNGHIFHRVLDEGMSVRCVGEGGREVFAFALGPHEEVEEDSEEEGACPLPAAPRAWHSCAICLEDVADDQLHVHPSCQCLLCRSCLEISCKHYGSDSLVCPQCNLPVKADGEFVPLSRMSSRRHRSRLVTVPLVFCQEGGQPWRLPALLRVPCHCHTSRLYAAAAAHLSPGACYTLALVDASSRQCSRCAPGLCCGGCEVARAGWVSLQPGDCLALRHPPDEALPPAEAWPAPSPPRAPLSLHDCLQAFSESETLDEQNPWFCPVCRRSQRARKSLSIWRPPDTLMVYLKRFVFHELLGGSKVDERVEFPLEGLDLGPFVSGPCPSLLLYDLHAYICHTGGVNCGHYTAYTRHWTTGEWYHYNDESVCKQPPKDQAQAYILFYQRRTTAASSGHQVKRVKHRIHVRGGVVRDEVVACWQRRSGEAGDGSQQHTDPKLRNEEERISRPHP</sequence>
<keyword evidence="4" id="KW-0862">Zinc</keyword>
<dbReference type="SUPFAM" id="SSF54001">
    <property type="entry name" value="Cysteine proteinases"/>
    <property type="match status" value="1"/>
</dbReference>
<dbReference type="CDD" id="cd02674">
    <property type="entry name" value="Peptidase_C19R"/>
    <property type="match status" value="1"/>
</dbReference>
<dbReference type="InterPro" id="IPR018200">
    <property type="entry name" value="USP_CS"/>
</dbReference>
<feature type="compositionally biased region" description="Low complexity" evidence="6">
    <location>
        <begin position="244"/>
        <end position="256"/>
    </location>
</feature>
<feature type="region of interest" description="Disordered" evidence="6">
    <location>
        <begin position="1"/>
        <end position="20"/>
    </location>
</feature>
<feature type="compositionally biased region" description="Low complexity" evidence="6">
    <location>
        <begin position="298"/>
        <end position="307"/>
    </location>
</feature>
<dbReference type="SUPFAM" id="SSF57850">
    <property type="entry name" value="RING/U-box"/>
    <property type="match status" value="1"/>
</dbReference>
<dbReference type="InterPro" id="IPR001841">
    <property type="entry name" value="Znf_RING"/>
</dbReference>
<feature type="domain" description="USP" evidence="8">
    <location>
        <begin position="138"/>
        <end position="846"/>
    </location>
</feature>
<feature type="compositionally biased region" description="Low complexity" evidence="6">
    <location>
        <begin position="264"/>
        <end position="279"/>
    </location>
</feature>
<name>A0A1E1X4N7_9ACAR</name>
<proteinExistence type="evidence at transcript level"/>
<feature type="region of interest" description="Disordered" evidence="6">
    <location>
        <begin position="51"/>
        <end position="74"/>
    </location>
</feature>
<reference evidence="9" key="1">
    <citation type="journal article" date="2017" name="Front. Cell. Infect. Microbiol.">
        <title>The Distinct Transcriptional Response of the Midgut of Amblyomma sculptum and Amblyomma aureolatum Ticks to Rickettsia rickettsii Correlates to Their Differences in Susceptibility to Infection.</title>
        <authorList>
            <person name="Martins L.A."/>
            <person name="Galletti M.F.B.M."/>
            <person name="Ribeiro J.M."/>
            <person name="Fujita A."/>
            <person name="Costa F.B."/>
            <person name="Labruna M.B."/>
            <person name="Daffre S."/>
            <person name="Fogaca A.C."/>
        </authorList>
    </citation>
    <scope>NUCLEOTIDE SEQUENCE</scope>
</reference>
<feature type="region of interest" description="Disordered" evidence="6">
    <location>
        <begin position="235"/>
        <end position="339"/>
    </location>
</feature>
<evidence type="ECO:0000256" key="6">
    <source>
        <dbReference type="SAM" id="MobiDB-lite"/>
    </source>
</evidence>
<evidence type="ECO:0000313" key="9">
    <source>
        <dbReference type="EMBL" id="JAT94213.1"/>
    </source>
</evidence>
<dbReference type="InterPro" id="IPR050185">
    <property type="entry name" value="Ub_carboxyl-term_hydrolase"/>
</dbReference>
<feature type="domain" description="RING-type" evidence="7">
    <location>
        <begin position="519"/>
        <end position="564"/>
    </location>
</feature>
<evidence type="ECO:0000259" key="7">
    <source>
        <dbReference type="PROSITE" id="PS50089"/>
    </source>
</evidence>
<feature type="region of interest" description="Disordered" evidence="6">
    <location>
        <begin position="881"/>
        <end position="909"/>
    </location>
</feature>
<dbReference type="InterPro" id="IPR038765">
    <property type="entry name" value="Papain-like_cys_pep_sf"/>
</dbReference>
<dbReference type="Gene3D" id="3.90.70.10">
    <property type="entry name" value="Cysteine proteinases"/>
    <property type="match status" value="2"/>
</dbReference>
<evidence type="ECO:0000256" key="2">
    <source>
        <dbReference type="ARBA" id="ARBA00012759"/>
    </source>
</evidence>
<dbReference type="Pfam" id="PF00443">
    <property type="entry name" value="UCH"/>
    <property type="match status" value="1"/>
</dbReference>
<evidence type="ECO:0000256" key="3">
    <source>
        <dbReference type="ARBA" id="ARBA00022771"/>
    </source>
</evidence>
<evidence type="ECO:0000256" key="4">
    <source>
        <dbReference type="ARBA" id="ARBA00022833"/>
    </source>
</evidence>
<keyword evidence="3 5" id="KW-0479">Metal-binding</keyword>
<dbReference type="AlphaFoldDB" id="A0A1E1X4N7"/>
<keyword evidence="9" id="KW-0378">Hydrolase</keyword>
<dbReference type="GO" id="GO:0008270">
    <property type="term" value="F:zinc ion binding"/>
    <property type="evidence" value="ECO:0007669"/>
    <property type="project" value="UniProtKB-KW"/>
</dbReference>
<feature type="compositionally biased region" description="Basic and acidic residues" evidence="6">
    <location>
        <begin position="893"/>
        <end position="909"/>
    </location>
</feature>
<dbReference type="PROSITE" id="PS00972">
    <property type="entry name" value="USP_1"/>
    <property type="match status" value="1"/>
</dbReference>
<dbReference type="EC" id="3.4.19.12" evidence="2"/>
<dbReference type="PANTHER" id="PTHR21646">
    <property type="entry name" value="UBIQUITIN CARBOXYL-TERMINAL HYDROLASE"/>
    <property type="match status" value="1"/>
</dbReference>
<comment type="catalytic activity">
    <reaction evidence="1">
        <text>Thiol-dependent hydrolysis of ester, thioester, amide, peptide and isopeptide bonds formed by the C-terminal Gly of ubiquitin (a 76-residue protein attached to proteins as an intracellular targeting signal).</text>
        <dbReference type="EC" id="3.4.19.12"/>
    </reaction>
</comment>
<evidence type="ECO:0000256" key="1">
    <source>
        <dbReference type="ARBA" id="ARBA00000707"/>
    </source>
</evidence>
<dbReference type="EMBL" id="GFAC01004975">
    <property type="protein sequence ID" value="JAT94213.1"/>
    <property type="molecule type" value="mRNA"/>
</dbReference>
<dbReference type="GO" id="GO:0016579">
    <property type="term" value="P:protein deubiquitination"/>
    <property type="evidence" value="ECO:0007669"/>
    <property type="project" value="InterPro"/>
</dbReference>
<accession>A0A1E1X4N7</accession>
<dbReference type="PROSITE" id="PS50235">
    <property type="entry name" value="USP_3"/>
    <property type="match status" value="1"/>
</dbReference>
<dbReference type="InterPro" id="IPR001394">
    <property type="entry name" value="Peptidase_C19_UCH"/>
</dbReference>
<dbReference type="InterPro" id="IPR028889">
    <property type="entry name" value="USP"/>
</dbReference>
<evidence type="ECO:0000256" key="5">
    <source>
        <dbReference type="PROSITE-ProRule" id="PRU00175"/>
    </source>
</evidence>